<evidence type="ECO:0000313" key="1">
    <source>
        <dbReference type="EMBL" id="QGY47765.1"/>
    </source>
</evidence>
<dbReference type="InterPro" id="IPR025591">
    <property type="entry name" value="RloB"/>
</dbReference>
<dbReference type="Pfam" id="PF13707">
    <property type="entry name" value="RloB"/>
    <property type="match status" value="1"/>
</dbReference>
<name>A0A6I6JXE9_9BACT</name>
<accession>A0A6I6JXE9</accession>
<dbReference type="AlphaFoldDB" id="A0A6I6JXE9"/>
<dbReference type="KEGG" id="mcos:GM418_30115"/>
<protein>
    <submittedName>
        <fullName evidence="1">RloB domain-containing protein</fullName>
    </submittedName>
</protein>
<proteinExistence type="predicted"/>
<dbReference type="Proteomes" id="UP000428260">
    <property type="component" value="Chromosome"/>
</dbReference>
<dbReference type="EMBL" id="CP046401">
    <property type="protein sequence ID" value="QGY47765.1"/>
    <property type="molecule type" value="Genomic_DNA"/>
</dbReference>
<sequence length="200" mass="24003">MRYIRKRRNLRKRFAVLGDGITEQWYLKHLKDFKEYRYKISPSLFANVGIEKAAPIIDGLLAEGYDHVTYLTDYDSIISQGKQEQFEKFIHKYSKRKKVLICETMPAIELWFLLHFTFTSREFPDCNQVERELKRYLPEYEKRKSFLEKKAWFEEMVQGQSVAIERAEQLLKQMSDGNTGVHFPYSRIPEALLEFERQKK</sequence>
<dbReference type="RefSeq" id="WP_158871941.1">
    <property type="nucleotide sequence ID" value="NZ_CP046401.1"/>
</dbReference>
<organism evidence="1 2">
    <name type="scientific">Maribellus comscasis</name>
    <dbReference type="NCBI Taxonomy" id="2681766"/>
    <lineage>
        <taxon>Bacteria</taxon>
        <taxon>Pseudomonadati</taxon>
        <taxon>Bacteroidota</taxon>
        <taxon>Bacteroidia</taxon>
        <taxon>Marinilabiliales</taxon>
        <taxon>Prolixibacteraceae</taxon>
        <taxon>Maribellus</taxon>
    </lineage>
</organism>
<evidence type="ECO:0000313" key="2">
    <source>
        <dbReference type="Proteomes" id="UP000428260"/>
    </source>
</evidence>
<keyword evidence="2" id="KW-1185">Reference proteome</keyword>
<gene>
    <name evidence="1" type="ORF">GM418_30115</name>
</gene>
<reference evidence="1 2" key="1">
    <citation type="submission" date="2019-11" db="EMBL/GenBank/DDBJ databases">
        <authorList>
            <person name="Zheng R.K."/>
            <person name="Sun C.M."/>
        </authorList>
    </citation>
    <scope>NUCLEOTIDE SEQUENCE [LARGE SCALE GENOMIC DNA]</scope>
    <source>
        <strain evidence="1 2">WC007</strain>
    </source>
</reference>